<name>A0A174YXF0_9FIRM</name>
<protein>
    <submittedName>
        <fullName evidence="1">Uncharacterized protein</fullName>
    </submittedName>
</protein>
<evidence type="ECO:0000313" key="2">
    <source>
        <dbReference type="Proteomes" id="UP000095621"/>
    </source>
</evidence>
<reference evidence="1 2" key="1">
    <citation type="submission" date="2015-09" db="EMBL/GenBank/DDBJ databases">
        <authorList>
            <consortium name="Pathogen Informatics"/>
        </authorList>
    </citation>
    <scope>NUCLEOTIDE SEQUENCE [LARGE SCALE GENOMIC DNA]</scope>
    <source>
        <strain evidence="1 2">2789STDY5834875</strain>
    </source>
</reference>
<accession>A0A174YXF0</accession>
<dbReference type="EMBL" id="CZBU01000004">
    <property type="protein sequence ID" value="CUQ78237.1"/>
    <property type="molecule type" value="Genomic_DNA"/>
</dbReference>
<gene>
    <name evidence="1" type="ORF">ERS852490_01977</name>
</gene>
<dbReference type="Proteomes" id="UP000095621">
    <property type="component" value="Unassembled WGS sequence"/>
</dbReference>
<dbReference type="AlphaFoldDB" id="A0A174YXF0"/>
<organism evidence="1 2">
    <name type="scientific">Lachnospira eligens</name>
    <dbReference type="NCBI Taxonomy" id="39485"/>
    <lineage>
        <taxon>Bacteria</taxon>
        <taxon>Bacillati</taxon>
        <taxon>Bacillota</taxon>
        <taxon>Clostridia</taxon>
        <taxon>Lachnospirales</taxon>
        <taxon>Lachnospiraceae</taxon>
        <taxon>Lachnospira</taxon>
    </lineage>
</organism>
<evidence type="ECO:0000313" key="1">
    <source>
        <dbReference type="EMBL" id="CUQ78237.1"/>
    </source>
</evidence>
<sequence length="38" mass="4531">MENNYNDTHYSMLFEKADKALYSAKEAGKGRHHYLLRQ</sequence>
<proteinExistence type="predicted"/>